<sequence length="392" mass="41728">MCSNATSVSSMACGGGGHDNGGTLWKGALNNGKTGYFNPSDCVSYLGQNLPTSSSQSLSTSTSGGIGGAGGRESSSATSTLASHVLQSKFIRGFLDSRHNSGGSHSSTGGQSAAAGNQSPYGSRRRIRPDMISRPQGDLVHTGHVGADGAFFGDVGFLDGKYQQLPKQVVAPYRAQDDVQSHHHSNGCGPPQPPKRDSTTSNGSGCGGGGGARNKWMANEKKLNLKNVSNSGDSSHEYHEISDEEDFAPLESPPFEILDFGPSLCEEVFRELDSIKPDLNSDITDTEQAINETTVNVKNEVREINLRINKDIMQTTSKGKKQAMVKPISASDQMELDSAIAMAKDIATRSMLTLDNEMLDPNGRHNDSPKTPNSPNKKKTFSFKFHTSKSSP</sequence>
<evidence type="ECO:0000313" key="3">
    <source>
        <dbReference type="EMBL" id="CAD7641144.1"/>
    </source>
</evidence>
<organism evidence="3">
    <name type="scientific">Medioppia subpectinata</name>
    <dbReference type="NCBI Taxonomy" id="1979941"/>
    <lineage>
        <taxon>Eukaryota</taxon>
        <taxon>Metazoa</taxon>
        <taxon>Ecdysozoa</taxon>
        <taxon>Arthropoda</taxon>
        <taxon>Chelicerata</taxon>
        <taxon>Arachnida</taxon>
        <taxon>Acari</taxon>
        <taxon>Acariformes</taxon>
        <taxon>Sarcoptiformes</taxon>
        <taxon>Oribatida</taxon>
        <taxon>Brachypylina</taxon>
        <taxon>Oppioidea</taxon>
        <taxon>Oppiidae</taxon>
        <taxon>Medioppia</taxon>
    </lineage>
</organism>
<evidence type="ECO:0000259" key="2">
    <source>
        <dbReference type="PROSITE" id="PS50108"/>
    </source>
</evidence>
<reference evidence="3" key="1">
    <citation type="submission" date="2020-11" db="EMBL/GenBank/DDBJ databases">
        <authorList>
            <person name="Tran Van P."/>
        </authorList>
    </citation>
    <scope>NUCLEOTIDE SEQUENCE</scope>
</reference>
<feature type="region of interest" description="Disordered" evidence="1">
    <location>
        <begin position="96"/>
        <end position="125"/>
    </location>
</feature>
<dbReference type="InterPro" id="IPR051296">
    <property type="entry name" value="Cdc42_Effector_BORG/CEP"/>
</dbReference>
<dbReference type="AlphaFoldDB" id="A0A7R9QCV4"/>
<dbReference type="EMBL" id="CAJPIZ010024789">
    <property type="protein sequence ID" value="CAG2118572.1"/>
    <property type="molecule type" value="Genomic_DNA"/>
</dbReference>
<dbReference type="EMBL" id="OC879364">
    <property type="protein sequence ID" value="CAD7641144.1"/>
    <property type="molecule type" value="Genomic_DNA"/>
</dbReference>
<feature type="non-terminal residue" evidence="3">
    <location>
        <position position="1"/>
    </location>
</feature>
<dbReference type="InterPro" id="IPR000095">
    <property type="entry name" value="CRIB_dom"/>
</dbReference>
<dbReference type="GO" id="GO:0007266">
    <property type="term" value="P:Rho protein signal transduction"/>
    <property type="evidence" value="ECO:0007669"/>
    <property type="project" value="TreeGrafter"/>
</dbReference>
<name>A0A7R9QCV4_9ACAR</name>
<dbReference type="GO" id="GO:0031267">
    <property type="term" value="F:small GTPase binding"/>
    <property type="evidence" value="ECO:0007669"/>
    <property type="project" value="TreeGrafter"/>
</dbReference>
<feature type="compositionally biased region" description="Low complexity" evidence="1">
    <location>
        <begin position="382"/>
        <end position="392"/>
    </location>
</feature>
<keyword evidence="4" id="KW-1185">Reference proteome</keyword>
<feature type="region of interest" description="Disordered" evidence="1">
    <location>
        <begin position="355"/>
        <end position="392"/>
    </location>
</feature>
<dbReference type="GO" id="GO:0005886">
    <property type="term" value="C:plasma membrane"/>
    <property type="evidence" value="ECO:0007669"/>
    <property type="project" value="TreeGrafter"/>
</dbReference>
<feature type="region of interest" description="Disordered" evidence="1">
    <location>
        <begin position="176"/>
        <end position="213"/>
    </location>
</feature>
<feature type="domain" description="CRIB" evidence="2">
    <location>
        <begin position="132"/>
        <end position="146"/>
    </location>
</feature>
<accession>A0A7R9QCV4</accession>
<dbReference type="PANTHER" id="PTHR15344">
    <property type="entry name" value="CDC42 EFFECTOR PROTEIN BORG"/>
    <property type="match status" value="1"/>
</dbReference>
<feature type="compositionally biased region" description="Low complexity" evidence="1">
    <location>
        <begin position="53"/>
        <end position="63"/>
    </location>
</feature>
<gene>
    <name evidence="3" type="ORF">OSB1V03_LOCUS18523</name>
</gene>
<feature type="region of interest" description="Disordered" evidence="1">
    <location>
        <begin position="53"/>
        <end position="79"/>
    </location>
</feature>
<dbReference type="GO" id="GO:0030838">
    <property type="term" value="P:positive regulation of actin filament polymerization"/>
    <property type="evidence" value="ECO:0007669"/>
    <property type="project" value="TreeGrafter"/>
</dbReference>
<dbReference type="Pfam" id="PF00786">
    <property type="entry name" value="PBD"/>
    <property type="match status" value="1"/>
</dbReference>
<dbReference type="GO" id="GO:0031274">
    <property type="term" value="P:positive regulation of pseudopodium assembly"/>
    <property type="evidence" value="ECO:0007669"/>
    <property type="project" value="TreeGrafter"/>
</dbReference>
<dbReference type="GO" id="GO:0005737">
    <property type="term" value="C:cytoplasm"/>
    <property type="evidence" value="ECO:0007669"/>
    <property type="project" value="TreeGrafter"/>
</dbReference>
<evidence type="ECO:0000256" key="1">
    <source>
        <dbReference type="SAM" id="MobiDB-lite"/>
    </source>
</evidence>
<dbReference type="OrthoDB" id="4062651at2759"/>
<proteinExistence type="predicted"/>
<feature type="region of interest" description="Disordered" evidence="1">
    <location>
        <begin position="226"/>
        <end position="250"/>
    </location>
</feature>
<dbReference type="PROSITE" id="PS50108">
    <property type="entry name" value="CRIB"/>
    <property type="match status" value="1"/>
</dbReference>
<evidence type="ECO:0000313" key="4">
    <source>
        <dbReference type="Proteomes" id="UP000759131"/>
    </source>
</evidence>
<feature type="compositionally biased region" description="Low complexity" evidence="1">
    <location>
        <begin position="100"/>
        <end position="119"/>
    </location>
</feature>
<dbReference type="Proteomes" id="UP000759131">
    <property type="component" value="Unassembled WGS sequence"/>
</dbReference>
<dbReference type="PANTHER" id="PTHR15344:SF12">
    <property type="entry name" value="CRIB DOMAIN-CONTAINING PROTEIN"/>
    <property type="match status" value="1"/>
</dbReference>
<dbReference type="GO" id="GO:0008360">
    <property type="term" value="P:regulation of cell shape"/>
    <property type="evidence" value="ECO:0007669"/>
    <property type="project" value="TreeGrafter"/>
</dbReference>
<protein>
    <recommendedName>
        <fullName evidence="2">CRIB domain-containing protein</fullName>
    </recommendedName>
</protein>
<dbReference type="GO" id="GO:0005856">
    <property type="term" value="C:cytoskeleton"/>
    <property type="evidence" value="ECO:0007669"/>
    <property type="project" value="TreeGrafter"/>
</dbReference>